<keyword evidence="6 12" id="KW-0276">Fatty acid metabolism</keyword>
<evidence type="ECO:0000256" key="8">
    <source>
        <dbReference type="ARBA" id="ARBA00023098"/>
    </source>
</evidence>
<dbReference type="EC" id="2.3.1.-" evidence="12"/>
<comment type="catalytic activity">
    <reaction evidence="11">
        <text>a very-long-chain acyl-CoA + malonyl-CoA + H(+) = a very-long-chain 3-oxoacyl-CoA + CO2 + CoA</text>
        <dbReference type="Rhea" id="RHEA:32727"/>
        <dbReference type="ChEBI" id="CHEBI:15378"/>
        <dbReference type="ChEBI" id="CHEBI:16526"/>
        <dbReference type="ChEBI" id="CHEBI:57287"/>
        <dbReference type="ChEBI" id="CHEBI:57384"/>
        <dbReference type="ChEBI" id="CHEBI:90725"/>
        <dbReference type="ChEBI" id="CHEBI:90736"/>
        <dbReference type="EC" id="2.3.1.199"/>
    </reaction>
</comment>
<keyword evidence="9 12" id="KW-0472">Membrane</keyword>
<protein>
    <recommendedName>
        <fullName evidence="12">Elongation of fatty acids protein</fullName>
        <ecNumber evidence="12">2.3.1.-</ecNumber>
    </recommendedName>
</protein>
<evidence type="ECO:0000256" key="11">
    <source>
        <dbReference type="ARBA" id="ARBA00047375"/>
    </source>
</evidence>
<dbReference type="GO" id="GO:0030148">
    <property type="term" value="P:sphingolipid biosynthetic process"/>
    <property type="evidence" value="ECO:0007669"/>
    <property type="project" value="TreeGrafter"/>
</dbReference>
<keyword evidence="4 12" id="KW-0808">Transferase</keyword>
<keyword evidence="3 12" id="KW-0444">Lipid biosynthesis</keyword>
<sequence length="302" mass="34546">MSALPFDPSFLKLSPYVNAASKALLGVSPTDFRYETGVTPLSTWPIVIAGTIGYLASVFGGQYLMKNREAMRLDKLFLVHNIILVVLSGGLLWLYLEELVPMLWTKGLYYAMCDASAYTQNMEFVYYVNYIIKWVEFVDTWFLVAKKKKLEFLHVYHHALTMVLCHAELEGRVVMSWIVITLNLFVHVIMYTYYALTALKIHPWWKQYVTTLQITQFVIDLGFCYSNTWTHFAFNYFPHLPNYGACSATDFAAIFGCGLLSTYLYLFVEFFQKTYAKYKSGKKTSKAGGDASNGKAEGKKTK</sequence>
<dbReference type="STRING" id="1344416.A0A139AMW8"/>
<evidence type="ECO:0000256" key="6">
    <source>
        <dbReference type="ARBA" id="ARBA00022832"/>
    </source>
</evidence>
<organism evidence="14 15">
    <name type="scientific">Gonapodya prolifera (strain JEL478)</name>
    <name type="common">Monoblepharis prolifera</name>
    <dbReference type="NCBI Taxonomy" id="1344416"/>
    <lineage>
        <taxon>Eukaryota</taxon>
        <taxon>Fungi</taxon>
        <taxon>Fungi incertae sedis</taxon>
        <taxon>Chytridiomycota</taxon>
        <taxon>Chytridiomycota incertae sedis</taxon>
        <taxon>Monoblepharidomycetes</taxon>
        <taxon>Monoblepharidales</taxon>
        <taxon>Gonapodyaceae</taxon>
        <taxon>Gonapodya</taxon>
    </lineage>
</organism>
<accession>A0A139AMW8</accession>
<comment type="catalytic activity">
    <reaction evidence="12">
        <text>an acyl-CoA + malonyl-CoA + H(+) = a 3-oxoacyl-CoA + CO2 + CoA</text>
        <dbReference type="Rhea" id="RHEA:50252"/>
        <dbReference type="ChEBI" id="CHEBI:15378"/>
        <dbReference type="ChEBI" id="CHEBI:16526"/>
        <dbReference type="ChEBI" id="CHEBI:57287"/>
        <dbReference type="ChEBI" id="CHEBI:57384"/>
        <dbReference type="ChEBI" id="CHEBI:58342"/>
        <dbReference type="ChEBI" id="CHEBI:90726"/>
    </reaction>
    <physiologicalReaction direction="left-to-right" evidence="12">
        <dbReference type="Rhea" id="RHEA:50253"/>
    </physiologicalReaction>
</comment>
<dbReference type="AlphaFoldDB" id="A0A139AMW8"/>
<keyword evidence="15" id="KW-1185">Reference proteome</keyword>
<feature type="transmembrane region" description="Helical" evidence="12">
    <location>
        <begin position="76"/>
        <end position="96"/>
    </location>
</feature>
<keyword evidence="5 12" id="KW-0812">Transmembrane</keyword>
<dbReference type="Pfam" id="PF01151">
    <property type="entry name" value="ELO"/>
    <property type="match status" value="1"/>
</dbReference>
<dbReference type="GO" id="GO:0034625">
    <property type="term" value="P:fatty acid elongation, monounsaturated fatty acid"/>
    <property type="evidence" value="ECO:0007669"/>
    <property type="project" value="TreeGrafter"/>
</dbReference>
<feature type="transmembrane region" description="Helical" evidence="12">
    <location>
        <begin position="248"/>
        <end position="268"/>
    </location>
</feature>
<evidence type="ECO:0000256" key="7">
    <source>
        <dbReference type="ARBA" id="ARBA00022989"/>
    </source>
</evidence>
<dbReference type="GO" id="GO:0034626">
    <property type="term" value="P:fatty acid elongation, polyunsaturated fatty acid"/>
    <property type="evidence" value="ECO:0007669"/>
    <property type="project" value="TreeGrafter"/>
</dbReference>
<evidence type="ECO:0000256" key="2">
    <source>
        <dbReference type="ARBA" id="ARBA00007263"/>
    </source>
</evidence>
<dbReference type="Proteomes" id="UP000070544">
    <property type="component" value="Unassembled WGS sequence"/>
</dbReference>
<evidence type="ECO:0000256" key="4">
    <source>
        <dbReference type="ARBA" id="ARBA00022679"/>
    </source>
</evidence>
<keyword evidence="10 12" id="KW-0275">Fatty acid biosynthesis</keyword>
<dbReference type="InterPro" id="IPR030457">
    <property type="entry name" value="ELO_CS"/>
</dbReference>
<keyword evidence="8 12" id="KW-0443">Lipid metabolism</keyword>
<dbReference type="InterPro" id="IPR002076">
    <property type="entry name" value="ELO_fam"/>
</dbReference>
<dbReference type="OMA" id="PISWVPI"/>
<evidence type="ECO:0000256" key="3">
    <source>
        <dbReference type="ARBA" id="ARBA00022516"/>
    </source>
</evidence>
<dbReference type="GO" id="GO:0019367">
    <property type="term" value="P:fatty acid elongation, saturated fatty acid"/>
    <property type="evidence" value="ECO:0007669"/>
    <property type="project" value="TreeGrafter"/>
</dbReference>
<evidence type="ECO:0000256" key="10">
    <source>
        <dbReference type="ARBA" id="ARBA00023160"/>
    </source>
</evidence>
<proteinExistence type="inferred from homology"/>
<name>A0A139AMW8_GONPJ</name>
<dbReference type="GO" id="GO:0009922">
    <property type="term" value="F:fatty acid elongase activity"/>
    <property type="evidence" value="ECO:0007669"/>
    <property type="project" value="UniProtKB-EC"/>
</dbReference>
<feature type="transmembrane region" description="Helical" evidence="12">
    <location>
        <begin position="175"/>
        <end position="196"/>
    </location>
</feature>
<feature type="region of interest" description="Disordered" evidence="13">
    <location>
        <begin position="280"/>
        <end position="302"/>
    </location>
</feature>
<evidence type="ECO:0000256" key="1">
    <source>
        <dbReference type="ARBA" id="ARBA00004141"/>
    </source>
</evidence>
<evidence type="ECO:0000313" key="14">
    <source>
        <dbReference type="EMBL" id="KXS18110.1"/>
    </source>
</evidence>
<evidence type="ECO:0000256" key="9">
    <source>
        <dbReference type="ARBA" id="ARBA00023136"/>
    </source>
</evidence>
<comment type="similarity">
    <text evidence="2 12">Belongs to the ELO family.</text>
</comment>
<dbReference type="PANTHER" id="PTHR11157">
    <property type="entry name" value="FATTY ACID ACYL TRANSFERASE-RELATED"/>
    <property type="match status" value="1"/>
</dbReference>
<dbReference type="GO" id="GO:0042761">
    <property type="term" value="P:very long-chain fatty acid biosynthetic process"/>
    <property type="evidence" value="ECO:0007669"/>
    <property type="project" value="TreeGrafter"/>
</dbReference>
<keyword evidence="7 12" id="KW-1133">Transmembrane helix</keyword>
<evidence type="ECO:0000313" key="15">
    <source>
        <dbReference type="Proteomes" id="UP000070544"/>
    </source>
</evidence>
<dbReference type="EMBL" id="KQ965743">
    <property type="protein sequence ID" value="KXS18110.1"/>
    <property type="molecule type" value="Genomic_DNA"/>
</dbReference>
<evidence type="ECO:0000256" key="13">
    <source>
        <dbReference type="SAM" id="MobiDB-lite"/>
    </source>
</evidence>
<feature type="transmembrane region" description="Helical" evidence="12">
    <location>
        <begin position="208"/>
        <end position="228"/>
    </location>
</feature>
<feature type="transmembrane region" description="Helical" evidence="12">
    <location>
        <begin position="44"/>
        <end position="64"/>
    </location>
</feature>
<comment type="subcellular location">
    <subcellularLocation>
        <location evidence="1">Membrane</location>
        <topology evidence="1">Multi-pass membrane protein</topology>
    </subcellularLocation>
</comment>
<dbReference type="OrthoDB" id="434092at2759"/>
<dbReference type="GO" id="GO:0005789">
    <property type="term" value="C:endoplasmic reticulum membrane"/>
    <property type="evidence" value="ECO:0007669"/>
    <property type="project" value="TreeGrafter"/>
</dbReference>
<dbReference type="PROSITE" id="PS01188">
    <property type="entry name" value="ELO"/>
    <property type="match status" value="1"/>
</dbReference>
<gene>
    <name evidence="14" type="ORF">M427DRAFT_67936</name>
</gene>
<evidence type="ECO:0000256" key="5">
    <source>
        <dbReference type="ARBA" id="ARBA00022692"/>
    </source>
</evidence>
<evidence type="ECO:0000256" key="12">
    <source>
        <dbReference type="RuleBase" id="RU361115"/>
    </source>
</evidence>
<dbReference type="PANTHER" id="PTHR11157:SF134">
    <property type="entry name" value="ELONGATION OF FATTY ACIDS PROTEIN 1-RELATED"/>
    <property type="match status" value="1"/>
</dbReference>
<reference evidence="14 15" key="1">
    <citation type="journal article" date="2015" name="Genome Biol. Evol.">
        <title>Phylogenomic analyses indicate that early fungi evolved digesting cell walls of algal ancestors of land plants.</title>
        <authorList>
            <person name="Chang Y."/>
            <person name="Wang S."/>
            <person name="Sekimoto S."/>
            <person name="Aerts A.L."/>
            <person name="Choi C."/>
            <person name="Clum A."/>
            <person name="LaButti K.M."/>
            <person name="Lindquist E.A."/>
            <person name="Yee Ngan C."/>
            <person name="Ohm R.A."/>
            <person name="Salamov A.A."/>
            <person name="Grigoriev I.V."/>
            <person name="Spatafora J.W."/>
            <person name="Berbee M.L."/>
        </authorList>
    </citation>
    <scope>NUCLEOTIDE SEQUENCE [LARGE SCALE GENOMIC DNA]</scope>
    <source>
        <strain evidence="14 15">JEL478</strain>
    </source>
</reference>